<feature type="compositionally biased region" description="Low complexity" evidence="1">
    <location>
        <begin position="770"/>
        <end position="782"/>
    </location>
</feature>
<feature type="compositionally biased region" description="Acidic residues" evidence="1">
    <location>
        <begin position="1408"/>
        <end position="1444"/>
    </location>
</feature>
<feature type="domain" description="Putative Dachshund-homology" evidence="2">
    <location>
        <begin position="921"/>
        <end position="1008"/>
    </location>
</feature>
<feature type="region of interest" description="Disordered" evidence="1">
    <location>
        <begin position="329"/>
        <end position="349"/>
    </location>
</feature>
<feature type="compositionally biased region" description="Polar residues" evidence="1">
    <location>
        <begin position="680"/>
        <end position="701"/>
    </location>
</feature>
<feature type="region of interest" description="Disordered" evidence="1">
    <location>
        <begin position="187"/>
        <end position="220"/>
    </location>
</feature>
<dbReference type="Pfam" id="PF25867">
    <property type="entry name" value="HTH_75"/>
    <property type="match status" value="1"/>
</dbReference>
<feature type="compositionally biased region" description="Basic and acidic residues" evidence="1">
    <location>
        <begin position="1450"/>
        <end position="1468"/>
    </location>
</feature>
<keyword evidence="4" id="KW-1185">Reference proteome</keyword>
<dbReference type="InterPro" id="IPR059069">
    <property type="entry name" value="DHD_metazoa"/>
</dbReference>
<feature type="region of interest" description="Disordered" evidence="1">
    <location>
        <begin position="770"/>
        <end position="794"/>
    </location>
</feature>
<feature type="region of interest" description="Disordered" evidence="1">
    <location>
        <begin position="630"/>
        <end position="662"/>
    </location>
</feature>
<sequence>MDFNPLDILAAAALGEKDATPEIKKSEGGQADTSGQIEGTANSEAQDDREADNDKESEMGKSGSNSLKRSRKSETSGEAIMAPQKIPWSPDSLLNFSPDSHSVQTNAFCLDDIVKDIKTKGLDMELKTIIGKSFSDDSCLNHSLIDNPHHVSLRNVQDDNLVAAKNKINCSLSKEPSNLELKVEDNMKEEEENDNYLNAADDKSVDSGVSGGDCSPESDSCQYEPWTLDHPYAMIHGHTPHPSLDNDDIDVCSDLSPLTEDSEQRSQNRALDCNYLKSGIMEGVSASTLDLYGVACSLGRSKLPSSSSSASSPTVDLGSRASKFMVDNHENQSTEPAVSGLPNSTSISPNKAGAKYGKFKIGTFASFSSSNLELEKYLRNQDPTASKHRKLNVGIPSEPNTIEQPLSSPTVQPFLQSPSLDWDRSEAGSETQDDSSDNKTPYRLSPDLSEKVTEWSHPLFHDHDYCTKDEYCVKPENFKKLASGKRKYTKRKSKLDLINHEKIMKAKYLKKELLKQDSFLKSPVEPEIVQEDSMKTNPVGRPRKKTMDKVMDEEIDPETGTKMKITGKFQDQYVYYLSKSSRTTTRRRQTSALPLFQDKIIVPAPKPGDIVVHHLTDSDIETVRQKGRGALNLPERPHHTLNLPTSTPSSLSTASPLFPSQSNDTISDVDIVSTILSMENDNLSSPTTSHAPTTDLSSTAGINPHQPALTESLRQLSGDSSLSSEHVLNYLISVVKEEQLLGSGNGFDTSSSALFPSIPPDAIYSNAGSSEFGSSGSLGQGSIDKNDHSDSSLQFQGPYQFAQSAHKNHLDGGDLHDEFPSLIHSSQESSSNCSQQDGDSHSSLKSVFGSDVSSLGTPQLSSSVPRLTSIEKTLDYLGVKDGEIKLDDTNGCSNPFGVTLPMTEVNQSTPDYETDETPWIVTVTLYFNDVPAIMVNSEPFIRLVDIHKQILPAKDTGILKKRCQLLNIPVLNCNEMQRYFLVQYGRAYNSKSTLIISKDQATKLVTYYATPQPRIGKIEDTLHRRPSSCCSDSGTRLPVTCPQSGVLKRKGLHKSPKKTDGLIDASHGVGESFPSEQSQKAAKDASGSSQTKRTRHKKINYLEMLKGEEKIPSEDLILETIEAVVKSAPDYVRAEKAGSKKKKSKKSRKDESAHDKKIKGSKSKNSSKKKRDKKSHKHGHKDRHSSTGKISSKSLAIDHLPLKHTSSSFDSESSIDHSHKKFKPLKLKVNSLLNFSGIKRPASASPLTSPSPAKKVGLFSRSNSLISPSSPVTSRPTPASLESASQSIAAQQPSPRILAVAHQAASALPSGESHLPSQPADIHLDLFTRPSSACVRCRTCSQFLSVPHFMRHHHVPMDNQWLASEAAHRILVPLASSDAGKKVGMSERERRLWEEFHRLQEAIGGFGEGDDESDSDVDFDEEDGDKMEDDDEDEDDDDDDDDDNTNNQDESERNKTAQNRDVHARPPLDGHSYVVPPSGNEKSRRGVGNETLSNKSADSFKIAVLSANVHDSISVSPVQVKKRAQPSEASLAKAGLVRREPPISGRNPVSPVITPSVSLDAHVRHSGRRRKSKQFFSIENYDTVPQRSLEDCNVHTSAPYG</sequence>
<evidence type="ECO:0000313" key="3">
    <source>
        <dbReference type="EMBL" id="KAK3799508.1"/>
    </source>
</evidence>
<feature type="compositionally biased region" description="Basic and acidic residues" evidence="1">
    <location>
        <begin position="15"/>
        <end position="27"/>
    </location>
</feature>
<dbReference type="PANTHER" id="PTHR35711:SF1">
    <property type="entry name" value="ECTODERMAL, ISOFORM F"/>
    <property type="match status" value="1"/>
</dbReference>
<name>A0AAE1B4I1_9GAST</name>
<feature type="compositionally biased region" description="Polar residues" evidence="1">
    <location>
        <begin position="333"/>
        <end position="349"/>
    </location>
</feature>
<organism evidence="3 4">
    <name type="scientific">Elysia crispata</name>
    <name type="common">lettuce slug</name>
    <dbReference type="NCBI Taxonomy" id="231223"/>
    <lineage>
        <taxon>Eukaryota</taxon>
        <taxon>Metazoa</taxon>
        <taxon>Spiralia</taxon>
        <taxon>Lophotrochozoa</taxon>
        <taxon>Mollusca</taxon>
        <taxon>Gastropoda</taxon>
        <taxon>Heterobranchia</taxon>
        <taxon>Euthyneura</taxon>
        <taxon>Panpulmonata</taxon>
        <taxon>Sacoglossa</taxon>
        <taxon>Placobranchoidea</taxon>
        <taxon>Plakobranchidae</taxon>
        <taxon>Elysia</taxon>
    </lineage>
</organism>
<gene>
    <name evidence="3" type="ORF">RRG08_052693</name>
</gene>
<feature type="compositionally biased region" description="Polar residues" evidence="1">
    <location>
        <begin position="1074"/>
        <end position="1091"/>
    </location>
</feature>
<feature type="region of interest" description="Disordered" evidence="1">
    <location>
        <begin position="13"/>
        <end position="84"/>
    </location>
</feature>
<dbReference type="PANTHER" id="PTHR35711">
    <property type="entry name" value="EXPRESSED PROTEIN"/>
    <property type="match status" value="1"/>
</dbReference>
<feature type="region of interest" description="Disordered" evidence="1">
    <location>
        <begin position="1262"/>
        <end position="1294"/>
    </location>
</feature>
<evidence type="ECO:0000313" key="4">
    <source>
        <dbReference type="Proteomes" id="UP001283361"/>
    </source>
</evidence>
<comment type="caution">
    <text evidence="3">The sequence shown here is derived from an EMBL/GenBank/DDBJ whole genome shotgun (WGS) entry which is preliminary data.</text>
</comment>
<dbReference type="Proteomes" id="UP001283361">
    <property type="component" value="Unassembled WGS sequence"/>
</dbReference>
<feature type="compositionally biased region" description="Basic residues" evidence="1">
    <location>
        <begin position="1156"/>
        <end position="1183"/>
    </location>
</feature>
<feature type="compositionally biased region" description="Low complexity" evidence="1">
    <location>
        <begin position="206"/>
        <end position="215"/>
    </location>
</feature>
<reference evidence="3" key="1">
    <citation type="journal article" date="2023" name="G3 (Bethesda)">
        <title>A reference genome for the long-term kleptoplast-retaining sea slug Elysia crispata morphotype clarki.</title>
        <authorList>
            <person name="Eastman K.E."/>
            <person name="Pendleton A.L."/>
            <person name="Shaikh M.A."/>
            <person name="Suttiyut T."/>
            <person name="Ogas R."/>
            <person name="Tomko P."/>
            <person name="Gavelis G."/>
            <person name="Widhalm J.R."/>
            <person name="Wisecaver J.H."/>
        </authorList>
    </citation>
    <scope>NUCLEOTIDE SEQUENCE</scope>
    <source>
        <strain evidence="3">ECLA1</strain>
    </source>
</reference>
<evidence type="ECO:0000259" key="2">
    <source>
        <dbReference type="Pfam" id="PF25867"/>
    </source>
</evidence>
<proteinExistence type="predicted"/>
<feature type="compositionally biased region" description="Basic and acidic residues" evidence="1">
    <location>
        <begin position="808"/>
        <end position="819"/>
    </location>
</feature>
<protein>
    <recommendedName>
        <fullName evidence="2">Putative Dachshund-homology domain-containing protein</fullName>
    </recommendedName>
</protein>
<dbReference type="EMBL" id="JAWDGP010000556">
    <property type="protein sequence ID" value="KAK3799508.1"/>
    <property type="molecule type" value="Genomic_DNA"/>
</dbReference>
<feature type="compositionally biased region" description="Low complexity" evidence="1">
    <location>
        <begin position="825"/>
        <end position="836"/>
    </location>
</feature>
<feature type="region of interest" description="Disordered" evidence="1">
    <location>
        <begin position="1048"/>
        <end position="1095"/>
    </location>
</feature>
<feature type="compositionally biased region" description="Polar residues" evidence="1">
    <location>
        <begin position="31"/>
        <end position="44"/>
    </location>
</feature>
<feature type="region of interest" description="Disordered" evidence="1">
    <location>
        <begin position="680"/>
        <end position="705"/>
    </location>
</feature>
<feature type="region of interest" description="Disordered" evidence="1">
    <location>
        <begin position="807"/>
        <end position="845"/>
    </location>
</feature>
<feature type="compositionally biased region" description="Basic and acidic residues" evidence="1">
    <location>
        <begin position="46"/>
        <end position="59"/>
    </location>
</feature>
<evidence type="ECO:0000256" key="1">
    <source>
        <dbReference type="SAM" id="MobiDB-lite"/>
    </source>
</evidence>
<feature type="region of interest" description="Disordered" evidence="1">
    <location>
        <begin position="1403"/>
        <end position="1497"/>
    </location>
</feature>
<feature type="region of interest" description="Disordered" evidence="1">
    <location>
        <begin position="1523"/>
        <end position="1552"/>
    </location>
</feature>
<feature type="region of interest" description="Disordered" evidence="1">
    <location>
        <begin position="381"/>
        <end position="445"/>
    </location>
</feature>
<feature type="region of interest" description="Disordered" evidence="1">
    <location>
        <begin position="1134"/>
        <end position="1197"/>
    </location>
</feature>
<feature type="compositionally biased region" description="Low complexity" evidence="1">
    <location>
        <begin position="640"/>
        <end position="660"/>
    </location>
</feature>
<feature type="compositionally biased region" description="Polar residues" evidence="1">
    <location>
        <begin position="398"/>
        <end position="419"/>
    </location>
</feature>
<accession>A0AAE1B4I1</accession>